<evidence type="ECO:0000313" key="1">
    <source>
        <dbReference type="EMBL" id="MBC8755911.1"/>
    </source>
</evidence>
<keyword evidence="2" id="KW-1185">Reference proteome</keyword>
<dbReference type="EMBL" id="JACGWS010000009">
    <property type="protein sequence ID" value="MBC8755911.1"/>
    <property type="molecule type" value="Genomic_DNA"/>
</dbReference>
<sequence>MKKSLLLTIIIACLTSCAKKEDPFLIQKDQIGKLSKEITVQQLDSIFANDSLVKRIGEGDFVQAGDDKYLIYEKGGKQLLTLTPRQQHDVKEKIKTIQVHDPRFKTAKGLTLKSTFKDIREHYKIRNIHNTFRNLVITVDGNEYFTIDKKQLPEDLRYDINLNIEALQIPDAAKIKYFMINWEHTEAAKNDSKDEL</sequence>
<protein>
    <recommendedName>
        <fullName evidence="3">Lipoprotein</fullName>
    </recommendedName>
</protein>
<dbReference type="RefSeq" id="WP_187562954.1">
    <property type="nucleotide sequence ID" value="NZ_JACGWS010000009.1"/>
</dbReference>
<reference evidence="1 2" key="1">
    <citation type="submission" date="2020-07" db="EMBL/GenBank/DDBJ databases">
        <title>Description of Kordia aestuariivivens sp. nov., isolated from a tidal flat.</title>
        <authorList>
            <person name="Park S."/>
            <person name="Yoon J.-H."/>
        </authorList>
    </citation>
    <scope>NUCLEOTIDE SEQUENCE [LARGE SCALE GENOMIC DNA]</scope>
    <source>
        <strain evidence="1 2">YSTF-M3</strain>
    </source>
</reference>
<organism evidence="1 2">
    <name type="scientific">Kordia aestuariivivens</name>
    <dbReference type="NCBI Taxonomy" id="2759037"/>
    <lineage>
        <taxon>Bacteria</taxon>
        <taxon>Pseudomonadati</taxon>
        <taxon>Bacteroidota</taxon>
        <taxon>Flavobacteriia</taxon>
        <taxon>Flavobacteriales</taxon>
        <taxon>Flavobacteriaceae</taxon>
        <taxon>Kordia</taxon>
    </lineage>
</organism>
<proteinExistence type="predicted"/>
<dbReference type="Proteomes" id="UP000619238">
    <property type="component" value="Unassembled WGS sequence"/>
</dbReference>
<evidence type="ECO:0008006" key="3">
    <source>
        <dbReference type="Google" id="ProtNLM"/>
    </source>
</evidence>
<gene>
    <name evidence="1" type="ORF">H2O64_14630</name>
</gene>
<evidence type="ECO:0000313" key="2">
    <source>
        <dbReference type="Proteomes" id="UP000619238"/>
    </source>
</evidence>
<name>A0ABR7QBG0_9FLAO</name>
<accession>A0ABR7QBG0</accession>
<comment type="caution">
    <text evidence="1">The sequence shown here is derived from an EMBL/GenBank/DDBJ whole genome shotgun (WGS) entry which is preliminary data.</text>
</comment>